<dbReference type="AlphaFoldDB" id="X1LC88"/>
<dbReference type="EMBL" id="BARU01047929">
    <property type="protein sequence ID" value="GAH91763.1"/>
    <property type="molecule type" value="Genomic_DNA"/>
</dbReference>
<gene>
    <name evidence="1" type="ORF">S03H2_71537</name>
</gene>
<evidence type="ECO:0000313" key="1">
    <source>
        <dbReference type="EMBL" id="GAH91763.1"/>
    </source>
</evidence>
<organism evidence="1">
    <name type="scientific">marine sediment metagenome</name>
    <dbReference type="NCBI Taxonomy" id="412755"/>
    <lineage>
        <taxon>unclassified sequences</taxon>
        <taxon>metagenomes</taxon>
        <taxon>ecological metagenomes</taxon>
    </lineage>
</organism>
<accession>X1LC88</accession>
<reference evidence="1" key="1">
    <citation type="journal article" date="2014" name="Front. Microbiol.">
        <title>High frequency of phylogenetically diverse reductive dehalogenase-homologous genes in deep subseafloor sedimentary metagenomes.</title>
        <authorList>
            <person name="Kawai M."/>
            <person name="Futagami T."/>
            <person name="Toyoda A."/>
            <person name="Takaki Y."/>
            <person name="Nishi S."/>
            <person name="Hori S."/>
            <person name="Arai W."/>
            <person name="Tsubouchi T."/>
            <person name="Morono Y."/>
            <person name="Uchiyama I."/>
            <person name="Ito T."/>
            <person name="Fujiyama A."/>
            <person name="Inagaki F."/>
            <person name="Takami H."/>
        </authorList>
    </citation>
    <scope>NUCLEOTIDE SEQUENCE</scope>
    <source>
        <strain evidence="1">Expedition CK06-06</strain>
    </source>
</reference>
<feature type="non-terminal residue" evidence="1">
    <location>
        <position position="70"/>
    </location>
</feature>
<comment type="caution">
    <text evidence="1">The sequence shown here is derived from an EMBL/GenBank/DDBJ whole genome shotgun (WGS) entry which is preliminary data.</text>
</comment>
<sequence>MAEVAFTLYKGFLIVECSETDVKAYRSRQYYTGNTSSYDTTSQAIISRLIDVAGDEGDFTHEEYYELMRT</sequence>
<proteinExistence type="predicted"/>
<name>X1LC88_9ZZZZ</name>
<protein>
    <submittedName>
        <fullName evidence="1">Uncharacterized protein</fullName>
    </submittedName>
</protein>